<dbReference type="Pfam" id="PF22908">
    <property type="entry name" value="PHD_NSD"/>
    <property type="match status" value="1"/>
</dbReference>
<dbReference type="Proteomes" id="UP001295444">
    <property type="component" value="Chromosome 03"/>
</dbReference>
<evidence type="ECO:0000256" key="10">
    <source>
        <dbReference type="ARBA" id="ARBA00022723"/>
    </source>
</evidence>
<dbReference type="GO" id="GO:0016922">
    <property type="term" value="F:nuclear receptor binding"/>
    <property type="evidence" value="ECO:0007669"/>
    <property type="project" value="UniProtKB-ARBA"/>
</dbReference>
<keyword evidence="10" id="KW-0479">Metal-binding</keyword>
<dbReference type="InterPro" id="IPR047430">
    <property type="entry name" value="PHD4_NSD1"/>
</dbReference>
<dbReference type="SMART" id="SM00570">
    <property type="entry name" value="AWS"/>
    <property type="match status" value="1"/>
</dbReference>
<feature type="domain" description="PWWP" evidence="27">
    <location>
        <begin position="323"/>
        <end position="389"/>
    </location>
</feature>
<organism evidence="30 31">
    <name type="scientific">Pelobates cultripes</name>
    <name type="common">Western spadefoot toad</name>
    <dbReference type="NCBI Taxonomy" id="61616"/>
    <lineage>
        <taxon>Eukaryota</taxon>
        <taxon>Metazoa</taxon>
        <taxon>Chordata</taxon>
        <taxon>Craniata</taxon>
        <taxon>Vertebrata</taxon>
        <taxon>Euteleostomi</taxon>
        <taxon>Amphibia</taxon>
        <taxon>Batrachia</taxon>
        <taxon>Anura</taxon>
        <taxon>Pelobatoidea</taxon>
        <taxon>Pelobatidae</taxon>
        <taxon>Pelobates</taxon>
    </lineage>
</organism>
<gene>
    <name evidence="30" type="ORF">PECUL_23A023933</name>
</gene>
<evidence type="ECO:0000256" key="12">
    <source>
        <dbReference type="ARBA" id="ARBA00022771"/>
    </source>
</evidence>
<feature type="compositionally biased region" description="Basic and acidic residues" evidence="24">
    <location>
        <begin position="2389"/>
        <end position="2401"/>
    </location>
</feature>
<evidence type="ECO:0000259" key="25">
    <source>
        <dbReference type="PROSITE" id="PS50016"/>
    </source>
</evidence>
<feature type="compositionally biased region" description="Basic and acidic residues" evidence="24">
    <location>
        <begin position="1203"/>
        <end position="1212"/>
    </location>
</feature>
<evidence type="ECO:0000256" key="6">
    <source>
        <dbReference type="ARBA" id="ARBA00022553"/>
    </source>
</evidence>
<evidence type="ECO:0000256" key="13">
    <source>
        <dbReference type="ARBA" id="ARBA00022833"/>
    </source>
</evidence>
<dbReference type="InterPro" id="IPR011011">
    <property type="entry name" value="Znf_FYVE_PHD"/>
</dbReference>
<dbReference type="PROSITE" id="PS50280">
    <property type="entry name" value="SET"/>
    <property type="match status" value="1"/>
</dbReference>
<keyword evidence="9" id="KW-0949">S-adenosyl-L-methionine</keyword>
<evidence type="ECO:0000256" key="16">
    <source>
        <dbReference type="ARBA" id="ARBA00023159"/>
    </source>
</evidence>
<dbReference type="InterPro" id="IPR055198">
    <property type="entry name" value="NSD_PHD"/>
</dbReference>
<dbReference type="InterPro" id="IPR019787">
    <property type="entry name" value="Znf_PHD-finger"/>
</dbReference>
<feature type="region of interest" description="Disordered" evidence="24">
    <location>
        <begin position="1728"/>
        <end position="1747"/>
    </location>
</feature>
<feature type="compositionally biased region" description="Basic residues" evidence="24">
    <location>
        <begin position="1163"/>
        <end position="1175"/>
    </location>
</feature>
<evidence type="ECO:0000256" key="8">
    <source>
        <dbReference type="ARBA" id="ARBA00022679"/>
    </source>
</evidence>
<feature type="compositionally biased region" description="Polar residues" evidence="24">
    <location>
        <begin position="897"/>
        <end position="916"/>
    </location>
</feature>
<feature type="region of interest" description="Disordered" evidence="24">
    <location>
        <begin position="495"/>
        <end position="515"/>
    </location>
</feature>
<evidence type="ECO:0000256" key="11">
    <source>
        <dbReference type="ARBA" id="ARBA00022737"/>
    </source>
</evidence>
<comment type="subcellular location">
    <subcellularLocation>
        <location evidence="2">Chromosome</location>
    </subcellularLocation>
    <subcellularLocation>
        <location evidence="1">Nucleus</location>
    </subcellularLocation>
</comment>
<dbReference type="InterPro" id="IPR006560">
    <property type="entry name" value="AWS_dom"/>
</dbReference>
<protein>
    <recommendedName>
        <fullName evidence="3">Histone-lysine N-methyltransferase, H3 lysine-36 specific</fullName>
        <ecNumber evidence="20">2.1.1.357</ecNumber>
    </recommendedName>
    <alternativeName>
        <fullName evidence="21">H3-K36-HMTase</fullName>
    </alternativeName>
    <alternativeName>
        <fullName evidence="22">Nuclear receptor-binding SET domain-containing protein 1</fullName>
    </alternativeName>
</protein>
<feature type="compositionally biased region" description="Polar residues" evidence="24">
    <location>
        <begin position="2376"/>
        <end position="2387"/>
    </location>
</feature>
<dbReference type="InterPro" id="IPR059153">
    <property type="entry name" value="NSD_PHD-1st"/>
</dbReference>
<dbReference type="InterPro" id="IPR003616">
    <property type="entry name" value="Post-SET_dom"/>
</dbReference>
<dbReference type="InterPro" id="IPR000313">
    <property type="entry name" value="PWWP_dom"/>
</dbReference>
<feature type="region of interest" description="Disordered" evidence="24">
    <location>
        <begin position="2332"/>
        <end position="2501"/>
    </location>
</feature>
<dbReference type="SMART" id="SM00508">
    <property type="entry name" value="PostSET"/>
    <property type="match status" value="1"/>
</dbReference>
<dbReference type="EC" id="2.1.1.357" evidence="20"/>
<dbReference type="GO" id="GO:0032259">
    <property type="term" value="P:methylation"/>
    <property type="evidence" value="ECO:0007669"/>
    <property type="project" value="UniProtKB-KW"/>
</dbReference>
<dbReference type="SMART" id="SM00317">
    <property type="entry name" value="SET"/>
    <property type="match status" value="1"/>
</dbReference>
<feature type="compositionally biased region" description="Polar residues" evidence="24">
    <location>
        <begin position="2431"/>
        <end position="2441"/>
    </location>
</feature>
<dbReference type="Gene3D" id="3.30.40.10">
    <property type="entry name" value="Zinc/RING finger domain, C3HC4 (zinc finger)"/>
    <property type="match status" value="4"/>
</dbReference>
<dbReference type="CDD" id="cd19210">
    <property type="entry name" value="SET_NSD1"/>
    <property type="match status" value="1"/>
</dbReference>
<dbReference type="PROSITE" id="PS51215">
    <property type="entry name" value="AWS"/>
    <property type="match status" value="1"/>
</dbReference>
<dbReference type="GO" id="GO:0003712">
    <property type="term" value="F:transcription coregulator activity"/>
    <property type="evidence" value="ECO:0007669"/>
    <property type="project" value="UniProtKB-ARBA"/>
</dbReference>
<feature type="compositionally biased region" description="Polar residues" evidence="24">
    <location>
        <begin position="2412"/>
        <end position="2421"/>
    </location>
</feature>
<feature type="compositionally biased region" description="Basic residues" evidence="24">
    <location>
        <begin position="1183"/>
        <end position="1192"/>
    </location>
</feature>
<keyword evidence="15" id="KW-0805">Transcription regulation</keyword>
<dbReference type="PROSITE" id="PS50016">
    <property type="entry name" value="ZF_PHD_2"/>
    <property type="match status" value="2"/>
</dbReference>
<feature type="region of interest" description="Disordered" evidence="24">
    <location>
        <begin position="294"/>
        <end position="321"/>
    </location>
</feature>
<dbReference type="CDD" id="cd15659">
    <property type="entry name" value="PHD5_NSD1"/>
    <property type="match status" value="1"/>
</dbReference>
<dbReference type="PROSITE" id="PS01359">
    <property type="entry name" value="ZF_PHD_1"/>
    <property type="match status" value="1"/>
</dbReference>
<dbReference type="GO" id="GO:0008270">
    <property type="term" value="F:zinc ion binding"/>
    <property type="evidence" value="ECO:0007669"/>
    <property type="project" value="UniProtKB-KW"/>
</dbReference>
<feature type="compositionally biased region" description="Basic and acidic residues" evidence="24">
    <location>
        <begin position="2106"/>
        <end position="2122"/>
    </location>
</feature>
<dbReference type="PROSITE" id="PS50868">
    <property type="entry name" value="POST_SET"/>
    <property type="match status" value="1"/>
</dbReference>
<evidence type="ECO:0000259" key="28">
    <source>
        <dbReference type="PROSITE" id="PS50868"/>
    </source>
</evidence>
<feature type="domain" description="PWWP" evidence="27">
    <location>
        <begin position="1630"/>
        <end position="1692"/>
    </location>
</feature>
<evidence type="ECO:0000256" key="22">
    <source>
        <dbReference type="ARBA" id="ARBA00081785"/>
    </source>
</evidence>
<feature type="domain" description="PHD-type" evidence="25">
    <location>
        <begin position="1410"/>
        <end position="1456"/>
    </location>
</feature>
<dbReference type="FunFam" id="2.30.30.140:FF:000004">
    <property type="entry name" value="Histone-lysine N-methyltransferase"/>
    <property type="match status" value="1"/>
</dbReference>
<evidence type="ECO:0000256" key="14">
    <source>
        <dbReference type="ARBA" id="ARBA00022853"/>
    </source>
</evidence>
<feature type="region of interest" description="Disordered" evidence="24">
    <location>
        <begin position="822"/>
        <end position="852"/>
    </location>
</feature>
<evidence type="ECO:0000259" key="26">
    <source>
        <dbReference type="PROSITE" id="PS50280"/>
    </source>
</evidence>
<dbReference type="FunFam" id="3.30.40.10:FF:000201">
    <property type="entry name" value="Histone-lysine N-methyltransferase"/>
    <property type="match status" value="1"/>
</dbReference>
<feature type="compositionally biased region" description="Polar residues" evidence="24">
    <location>
        <begin position="1250"/>
        <end position="1270"/>
    </location>
</feature>
<keyword evidence="16" id="KW-0010">Activator</keyword>
<feature type="compositionally biased region" description="Basic and acidic residues" evidence="24">
    <location>
        <begin position="2081"/>
        <end position="2092"/>
    </location>
</feature>
<accession>A0AAD1RU98</accession>
<evidence type="ECO:0000256" key="19">
    <source>
        <dbReference type="ARBA" id="ARBA00050654"/>
    </source>
</evidence>
<feature type="compositionally biased region" description="Low complexity" evidence="24">
    <location>
        <begin position="2466"/>
        <end position="2475"/>
    </location>
</feature>
<feature type="domain" description="AWS" evidence="29">
    <location>
        <begin position="1764"/>
        <end position="1814"/>
    </location>
</feature>
<dbReference type="PANTHER" id="PTHR22884">
    <property type="entry name" value="SET DOMAIN PROTEINS"/>
    <property type="match status" value="1"/>
</dbReference>
<evidence type="ECO:0000256" key="20">
    <source>
        <dbReference type="ARBA" id="ARBA00066810"/>
    </source>
</evidence>
<evidence type="ECO:0000256" key="21">
    <source>
        <dbReference type="ARBA" id="ARBA00080495"/>
    </source>
</evidence>
<evidence type="ECO:0000256" key="3">
    <source>
        <dbReference type="ARBA" id="ARBA00018028"/>
    </source>
</evidence>
<keyword evidence="31" id="KW-1185">Reference proteome</keyword>
<dbReference type="InterPro" id="IPR047423">
    <property type="entry name" value="PWWP_NSD1_rpt2"/>
</dbReference>
<dbReference type="Gene3D" id="2.170.270.10">
    <property type="entry name" value="SET domain"/>
    <property type="match status" value="1"/>
</dbReference>
<dbReference type="CDD" id="cd15656">
    <property type="entry name" value="PHD4_NSD1"/>
    <property type="match status" value="1"/>
</dbReference>
<dbReference type="GO" id="GO:0005654">
    <property type="term" value="C:nucleoplasm"/>
    <property type="evidence" value="ECO:0007669"/>
    <property type="project" value="UniProtKB-ARBA"/>
</dbReference>
<dbReference type="FunFam" id="3.30.40.10:FF:000025">
    <property type="entry name" value="Histone-lysine N-methyltransferase"/>
    <property type="match status" value="1"/>
</dbReference>
<keyword evidence="17" id="KW-0804">Transcription</keyword>
<feature type="region of interest" description="Disordered" evidence="24">
    <location>
        <begin position="81"/>
        <end position="107"/>
    </location>
</feature>
<comment type="catalytic activity">
    <reaction evidence="19">
        <text>L-lysyl(36)-[histone H3] + 2 S-adenosyl-L-methionine = N(6),N(6)-dimethyl-L-lysyl(36)-[histone H3] + 2 S-adenosyl-L-homocysteine + 2 H(+)</text>
        <dbReference type="Rhea" id="RHEA:60308"/>
        <dbReference type="Rhea" id="RHEA-COMP:9785"/>
        <dbReference type="Rhea" id="RHEA-COMP:9787"/>
        <dbReference type="ChEBI" id="CHEBI:15378"/>
        <dbReference type="ChEBI" id="CHEBI:29969"/>
        <dbReference type="ChEBI" id="CHEBI:57856"/>
        <dbReference type="ChEBI" id="CHEBI:59789"/>
        <dbReference type="ChEBI" id="CHEBI:61976"/>
        <dbReference type="EC" id="2.1.1.357"/>
    </reaction>
</comment>
<dbReference type="InterPro" id="IPR041306">
    <property type="entry name" value="C5HCH"/>
</dbReference>
<evidence type="ECO:0000256" key="1">
    <source>
        <dbReference type="ARBA" id="ARBA00004123"/>
    </source>
</evidence>
<dbReference type="GO" id="GO:0140954">
    <property type="term" value="F:histone H3K36 dimethyltransferase activity"/>
    <property type="evidence" value="ECO:0007669"/>
    <property type="project" value="UniProtKB-EC"/>
</dbReference>
<feature type="domain" description="Post-SET" evidence="28">
    <location>
        <begin position="1940"/>
        <end position="1956"/>
    </location>
</feature>
<feature type="region of interest" description="Disordered" evidence="24">
    <location>
        <begin position="1127"/>
        <end position="1286"/>
    </location>
</feature>
<feature type="compositionally biased region" description="Basic and acidic residues" evidence="24">
    <location>
        <begin position="1728"/>
        <end position="1741"/>
    </location>
</feature>
<feature type="region of interest" description="Disordered" evidence="24">
    <location>
        <begin position="983"/>
        <end position="1021"/>
    </location>
</feature>
<dbReference type="InterPro" id="IPR013083">
    <property type="entry name" value="Znf_RING/FYVE/PHD"/>
</dbReference>
<dbReference type="InterPro" id="IPR019786">
    <property type="entry name" value="Zinc_finger_PHD-type_CS"/>
</dbReference>
<dbReference type="InterPro" id="IPR047426">
    <property type="entry name" value="PHD1_NSD1_2"/>
</dbReference>
<dbReference type="InterPro" id="IPR050777">
    <property type="entry name" value="SET2_Histone-Lys_MeTrsfase"/>
</dbReference>
<evidence type="ECO:0000256" key="2">
    <source>
        <dbReference type="ARBA" id="ARBA00004286"/>
    </source>
</evidence>
<keyword evidence="5" id="KW-0678">Repressor</keyword>
<dbReference type="CDD" id="cd20164">
    <property type="entry name" value="PWWP_NSD1_rpt2"/>
    <property type="match status" value="1"/>
</dbReference>
<dbReference type="CDD" id="cd15648">
    <property type="entry name" value="PHD1_NSD1_2"/>
    <property type="match status" value="1"/>
</dbReference>
<dbReference type="PROSITE" id="PS50812">
    <property type="entry name" value="PWWP"/>
    <property type="match status" value="2"/>
</dbReference>
<feature type="compositionally biased region" description="Polar residues" evidence="24">
    <location>
        <begin position="987"/>
        <end position="1000"/>
    </location>
</feature>
<evidence type="ECO:0000256" key="18">
    <source>
        <dbReference type="ARBA" id="ARBA00023242"/>
    </source>
</evidence>
<evidence type="ECO:0000259" key="27">
    <source>
        <dbReference type="PROSITE" id="PS50812"/>
    </source>
</evidence>
<feature type="compositionally biased region" description="Basic residues" evidence="24">
    <location>
        <begin position="309"/>
        <end position="318"/>
    </location>
</feature>
<evidence type="ECO:0000256" key="7">
    <source>
        <dbReference type="ARBA" id="ARBA00022603"/>
    </source>
</evidence>
<reference evidence="30" key="1">
    <citation type="submission" date="2022-03" db="EMBL/GenBank/DDBJ databases">
        <authorList>
            <person name="Alioto T."/>
            <person name="Alioto T."/>
            <person name="Gomez Garrido J."/>
        </authorList>
    </citation>
    <scope>NUCLEOTIDE SEQUENCE</scope>
</reference>
<dbReference type="GO" id="GO:0005694">
    <property type="term" value="C:chromosome"/>
    <property type="evidence" value="ECO:0007669"/>
    <property type="project" value="UniProtKB-SubCell"/>
</dbReference>
<evidence type="ECO:0000256" key="5">
    <source>
        <dbReference type="ARBA" id="ARBA00022491"/>
    </source>
</evidence>
<feature type="region of interest" description="Disordered" evidence="24">
    <location>
        <begin position="788"/>
        <end position="809"/>
    </location>
</feature>
<keyword evidence="11" id="KW-0677">Repeat</keyword>
<dbReference type="InterPro" id="IPR047433">
    <property type="entry name" value="SET_NSD1"/>
</dbReference>
<dbReference type="InterPro" id="IPR047429">
    <property type="entry name" value="PHD3_NSD1"/>
</dbReference>
<keyword evidence="12 23" id="KW-0863">Zinc-finger</keyword>
<dbReference type="Pfam" id="PF17907">
    <property type="entry name" value="AWS"/>
    <property type="match status" value="1"/>
</dbReference>
<evidence type="ECO:0000256" key="17">
    <source>
        <dbReference type="ARBA" id="ARBA00023163"/>
    </source>
</evidence>
<dbReference type="EMBL" id="OW240914">
    <property type="protein sequence ID" value="CAH2277343.1"/>
    <property type="molecule type" value="Genomic_DNA"/>
</dbReference>
<feature type="compositionally biased region" description="Polar residues" evidence="24">
    <location>
        <begin position="634"/>
        <end position="645"/>
    </location>
</feature>
<feature type="region of interest" description="Disordered" evidence="24">
    <location>
        <begin position="2081"/>
        <end position="2129"/>
    </location>
</feature>
<evidence type="ECO:0000313" key="30">
    <source>
        <dbReference type="EMBL" id="CAH2277343.1"/>
    </source>
</evidence>
<keyword evidence="13" id="KW-0862">Zinc</keyword>
<evidence type="ECO:0000256" key="4">
    <source>
        <dbReference type="ARBA" id="ARBA00022454"/>
    </source>
</evidence>
<dbReference type="Pfam" id="PF00855">
    <property type="entry name" value="PWWP"/>
    <property type="match status" value="2"/>
</dbReference>
<dbReference type="Pfam" id="PF23011">
    <property type="entry name" value="PHD-1st_NSD"/>
    <property type="match status" value="1"/>
</dbReference>
<dbReference type="SUPFAM" id="SSF82199">
    <property type="entry name" value="SET domain"/>
    <property type="match status" value="1"/>
</dbReference>
<dbReference type="Gene3D" id="2.30.30.140">
    <property type="match status" value="2"/>
</dbReference>
<dbReference type="SMART" id="SM00249">
    <property type="entry name" value="PHD"/>
    <property type="match status" value="5"/>
</dbReference>
<dbReference type="FunFam" id="3.30.40.10:FF:000093">
    <property type="entry name" value="Histone-lysine N-methyltransferase"/>
    <property type="match status" value="1"/>
</dbReference>
<feature type="region of interest" description="Disordered" evidence="24">
    <location>
        <begin position="627"/>
        <end position="680"/>
    </location>
</feature>
<keyword evidence="18" id="KW-0539">Nucleus</keyword>
<dbReference type="SMART" id="SM00293">
    <property type="entry name" value="PWWP"/>
    <property type="match status" value="2"/>
</dbReference>
<dbReference type="InterPro" id="IPR001214">
    <property type="entry name" value="SET_dom"/>
</dbReference>
<evidence type="ECO:0000256" key="15">
    <source>
        <dbReference type="ARBA" id="ARBA00023015"/>
    </source>
</evidence>
<keyword evidence="8" id="KW-0808">Transferase</keyword>
<keyword evidence="7" id="KW-0489">Methyltransferase</keyword>
<dbReference type="SUPFAM" id="SSF63748">
    <property type="entry name" value="Tudor/PWWP/MBT"/>
    <property type="match status" value="2"/>
</dbReference>
<feature type="domain" description="SET" evidence="26">
    <location>
        <begin position="1816"/>
        <end position="1933"/>
    </location>
</feature>
<dbReference type="InterPro" id="IPR047432">
    <property type="entry name" value="PHD5_NSD1"/>
</dbReference>
<feature type="compositionally biased region" description="Basic residues" evidence="24">
    <location>
        <begin position="647"/>
        <end position="656"/>
    </location>
</feature>
<sequence>MDEACDLDRLSNAPVYFNSLDLNVQNKCPVGDRSVLDPPNGCSVPLASPLQSCTSGYGQDPSSHYIPLRKLQDLASMISMDGINGSQDTEGNRSEGNPPPFYYSQGEPAMHLTGQQSAHRYLPEPPVKLPKNVRNGMHSFDQFCHLGMEEVEYGMEHLNYDLDGPGFGMDLPVYGQQPSVVDNMHIEETRSKLNTASDFVSDLGNLVPLNWGDDGDSTVGNRSIETKTSFLAMIQDPEIPNSSHIHNSSISILERAPSLSSVSQVDNRLSGHRTLNLVHKEEESVSADEDLVNMEADAGGPPDASQLPRQKRRKKTPPVRHEEGDVVWAKFNRRPWWPCRICSSPVQEGQPQKNDASGKKAPRQYYVETLGELTEKIWVPARAVVQFIGVQQFAELPDLRRPQKQRERPVKKEVPSKLLPLWQTGIARAQEYISKGCWRSAQCANFGQNEVQINQHSKYGVKESNGTASNVLNGCVNSLHTSDLPSFTKLKYVSKKASKHSRPSKKRTSKSVRVSDDEVVSRGSVSPEFWSNEIKDVNTAMAPSQRENDAISEELNEPFGINKESSHSTPIADLLSSLSSEEWDKNAGDEDYHVTLEQRKTQCDNEQMDSQTGPLKSVLSFVKERLPKKPRKQCGSSQGNLSMSVCKNKKRSRNLTKSRPLSASKRRAKSAATSQGSSEDVALPSEDVLCSDSNIRDISSVHSNDIALCNERSSKEQSFSLSGSCGKLQNASSLGQKYVENETISLHTEDKASIKSEQSSESHKFKNCVIDSKTIHRSPKLLPSKIEKKKLLNNAHEKPRKSREMESSAVKNVICGLKELTSRASSKKKTESKSSDVSDQFQSSPGQSRIKMAPDYKFSSLLMMLKDMHDTKTKENHLMTGQSSSSFSSPTHEDSSECTPNVTSKHSPSSGGLQTSENEEDYHVSAIKNEVSFCQVGTQKSNCSTNVSKETNIPNNADLKDETQTPTRRSTKFIKPSILQKRRISETENLNTGESLSSPHKGTVISPGCINRKPVDVSPPPHEDKLIKDHLGNPSCDTVAFSPAESPEARKALFQQHSSSDMLASLNEDCAQESELSNELSVWDESEDMNCVAPKKRWKKFNQQEPENSLNSSSSKVCQMTKFNTSAQGEVVSEQGEINVTPPEPECSAVQPKPPRRGTNLGKKCRRKPRQRFGKHANDRVKSRGPRKRPHKQLGDSLQSDVCEQKKAKTDQQFEYGDGAIASSSSVVLSEPCSGKITSQKPAANDLSDVKNTPPSSTNLDKSESNNVTEESPEPKPGGNRRKSKLIPRVCEFDDLEAQLGFDEEESLPPVAKISDPVPYKKNPLKRFRFRGGSKRLSENRRKRKRLRLPGKFQKKRVVSREALCSEMELHENGVASPSDTADDGLEHEHGGPLSKKISSERGGGAAMKENVCQVCEKPGELLLCESQCCGAFHLECLGMDSMPEGKFICRECSSVSLSLNSGVHTCFVCKASDQTVKRCLVSLCGKYYHEECAIKYPPAIQHNKGVRCSLHICTTCHATNPSNPSASKGRLMRCVRCPVAYHANDFCMAAGTVTLASNSIICPNHFTPRRGCKNHEHVNVSWCFVCSEGGSLLCCESCPAAFHRECLNINMPEGSWFCNDCKAGKKPHYKEVVWVKVGRYRWWPAEVCHPKNIPVNIQKMKHDIGEFPVLFFGSNDYLWTHQARVFPYMEGDALNKDKMSKGVDATYKKGLMEAADRFEELKAQKEMRQLQEEKKNDKKPPPYKHIKVNRPIGKVQIFTADLSEIPRCNCKASDENPCGQDSECINRMLLYECHPQVCPAGERCQNQAFSKRQYPEVEIFRTLSRGWGLRCKSDIKKGEFVNEYVGEMIDEEECRARIRYAQEQDITNFYMLTLDKDRVIDAGPKGNFARFMNHCCQPNCETQKWTVNGDTRVGLFALCDIKAGTELTFNYNLECLGNGKTVCKCGAPNCSGFLGVRPKNQPIVSEDRARKKKYRKRKARELVKEHEDECFSCGDGGQLVSCKRPGCPKVFHADCLSLTRRPAGKWECPWHQCDICRKEAASFCEMCPSSFCKQHREGMLFISKLDGRLSCTEHDPCGPHPLEPGEIREYENSSSEQCDSAGPSPKKETVDNAKENTDSHKLNPSLKKVLLTPTVSSTSGSGKVVLALGTNSKTTGKANLGSSEQKSVPAGKIILGSGQNSVAGKKLFLASTGQKSLPSGKVLLTTLGKKSLSSGKVLLASFGKNHLPAGKVMLAPVRKNSLPFGRVLLSSSGKPLLSNGKIVLSSSEKHQSTAGEGMLTSTVKQQTLGGKTLLSDESKTQTKCESAASSTLQLTKTPLSLAPVKNINKPSLLKSLTKKKSQKQGPGSTSSKERLVNAKGKPSNIDARGCPKTLLNKSSTLTSQEPSEALKARSTTKEKLLSVSPLEEPVNSIQKSSNIIQREHPKIPNESVSMPETSSTHKAKDQPVGPAEESPLSTPTEIPTSPVEHSVPSVSEKDPPILLGQNISSSCRPSALPRPLQESACFATLEENK</sequence>
<dbReference type="InterPro" id="IPR001965">
    <property type="entry name" value="Znf_PHD"/>
</dbReference>
<dbReference type="SUPFAM" id="SSF57903">
    <property type="entry name" value="FYVE/PHD zinc finger"/>
    <property type="match status" value="3"/>
</dbReference>
<proteinExistence type="predicted"/>
<evidence type="ECO:0000313" key="31">
    <source>
        <dbReference type="Proteomes" id="UP001295444"/>
    </source>
</evidence>
<dbReference type="Pfam" id="PF00628">
    <property type="entry name" value="PHD"/>
    <property type="match status" value="1"/>
</dbReference>
<name>A0AAD1RU98_PELCU</name>
<keyword evidence="14" id="KW-0156">Chromatin regulator</keyword>
<dbReference type="FunFam" id="2.170.270.10:FF:000002">
    <property type="entry name" value="Histone-lysine N-methyltransferase"/>
    <property type="match status" value="1"/>
</dbReference>
<feature type="region of interest" description="Disordered" evidence="24">
    <location>
        <begin position="1370"/>
        <end position="1403"/>
    </location>
</feature>
<evidence type="ECO:0000256" key="23">
    <source>
        <dbReference type="PROSITE-ProRule" id="PRU00146"/>
    </source>
</evidence>
<dbReference type="Pfam" id="PF17982">
    <property type="entry name" value="C5HCH"/>
    <property type="match status" value="1"/>
</dbReference>
<dbReference type="InterPro" id="IPR046341">
    <property type="entry name" value="SET_dom_sf"/>
</dbReference>
<dbReference type="Pfam" id="PF00856">
    <property type="entry name" value="SET"/>
    <property type="match status" value="1"/>
</dbReference>
<keyword evidence="6" id="KW-0597">Phosphoprotein</keyword>
<evidence type="ECO:0000256" key="9">
    <source>
        <dbReference type="ARBA" id="ARBA00022691"/>
    </source>
</evidence>
<dbReference type="CDD" id="cd15653">
    <property type="entry name" value="PHD3_NSD1"/>
    <property type="match status" value="1"/>
</dbReference>
<keyword evidence="4" id="KW-0158">Chromosome</keyword>
<evidence type="ECO:0000259" key="29">
    <source>
        <dbReference type="PROSITE" id="PS51215"/>
    </source>
</evidence>
<dbReference type="Pfam" id="PF23004">
    <property type="entry name" value="PHDvar_NSD"/>
    <property type="match status" value="1"/>
</dbReference>
<feature type="region of interest" description="Disordered" evidence="24">
    <location>
        <begin position="874"/>
        <end position="919"/>
    </location>
</feature>
<feature type="compositionally biased region" description="Basic residues" evidence="24">
    <location>
        <begin position="495"/>
        <end position="510"/>
    </location>
</feature>
<dbReference type="InterPro" id="IPR055197">
    <property type="entry name" value="PHDvar_NSD"/>
</dbReference>
<evidence type="ECO:0000256" key="24">
    <source>
        <dbReference type="SAM" id="MobiDB-lite"/>
    </source>
</evidence>
<feature type="domain" description="PHD-type" evidence="25">
    <location>
        <begin position="1581"/>
        <end position="1625"/>
    </location>
</feature>
<dbReference type="FunFam" id="3.30.40.10:FF:000153">
    <property type="entry name" value="Histone-lysine N-methyltransferase NSD2"/>
    <property type="match status" value="1"/>
</dbReference>